<dbReference type="SUPFAM" id="SSF53697">
    <property type="entry name" value="SIS domain"/>
    <property type="match status" value="1"/>
</dbReference>
<keyword evidence="5" id="KW-0862">Zinc</keyword>
<dbReference type="InterPro" id="IPR001347">
    <property type="entry name" value="SIS_dom"/>
</dbReference>
<feature type="domain" description="SIS" evidence="9">
    <location>
        <begin position="53"/>
        <end position="196"/>
    </location>
</feature>
<evidence type="ECO:0000256" key="6">
    <source>
        <dbReference type="PIRSR" id="PIRSR004692-3"/>
    </source>
</evidence>
<dbReference type="AlphaFoldDB" id="A0A538UC97"/>
<feature type="domain" description="CBS" evidence="8">
    <location>
        <begin position="222"/>
        <end position="280"/>
    </location>
</feature>
<dbReference type="GO" id="GO:0005975">
    <property type="term" value="P:carbohydrate metabolic process"/>
    <property type="evidence" value="ECO:0007669"/>
    <property type="project" value="InterPro"/>
</dbReference>
<evidence type="ECO:0000256" key="2">
    <source>
        <dbReference type="ARBA" id="ARBA00022737"/>
    </source>
</evidence>
<feature type="site" description="Catalytically relevant" evidence="6">
    <location>
        <position position="71"/>
    </location>
</feature>
<dbReference type="InterPro" id="IPR000644">
    <property type="entry name" value="CBS_dom"/>
</dbReference>
<dbReference type="GO" id="GO:0046872">
    <property type="term" value="F:metal ion binding"/>
    <property type="evidence" value="ECO:0007669"/>
    <property type="project" value="UniProtKB-KW"/>
</dbReference>
<dbReference type="PIRSF" id="PIRSF004692">
    <property type="entry name" value="KdsD_KpsF"/>
    <property type="match status" value="1"/>
</dbReference>
<dbReference type="Proteomes" id="UP000319771">
    <property type="component" value="Unassembled WGS sequence"/>
</dbReference>
<dbReference type="EMBL" id="VBPB01000068">
    <property type="protein sequence ID" value="TMQ73480.1"/>
    <property type="molecule type" value="Genomic_DNA"/>
</dbReference>
<dbReference type="PANTHER" id="PTHR42745:SF1">
    <property type="entry name" value="ARABINOSE 5-PHOSPHATE ISOMERASE KDSD"/>
    <property type="match status" value="1"/>
</dbReference>
<dbReference type="Gene3D" id="3.10.580.10">
    <property type="entry name" value="CBS-domain"/>
    <property type="match status" value="1"/>
</dbReference>
<feature type="binding site" evidence="5">
    <location>
        <position position="94"/>
    </location>
    <ligand>
        <name>Zn(2+)</name>
        <dbReference type="ChEBI" id="CHEBI:29105"/>
    </ligand>
</feature>
<evidence type="ECO:0000313" key="11">
    <source>
        <dbReference type="Proteomes" id="UP000319771"/>
    </source>
</evidence>
<evidence type="ECO:0000256" key="4">
    <source>
        <dbReference type="PIRNR" id="PIRNR004692"/>
    </source>
</evidence>
<comment type="caution">
    <text evidence="10">The sequence shown here is derived from an EMBL/GenBank/DDBJ whole genome shotgun (WGS) entry which is preliminary data.</text>
</comment>
<dbReference type="InterPro" id="IPR004800">
    <property type="entry name" value="KdsD/KpsF-type"/>
</dbReference>
<sequence>MAKSVRASREPRAARPVKRNGPDLLALARQVVRTEAAAVAALEAHLGAEFLRAVEVLGACRGKVIVSGVGKSGLIAHKIAATLTSTGTPAVFLHPTDALHGDAGLFMPGDAALFISKSGGSEELLSLLQYLERHRIPLVSLVATPRSALAARSQVTLLTGPAREACPMDLTPTTSVTLAQVMGDCLAVALLERRGFRPEDFRFLHPGGVVGSVASRRVGELMHAGEAVPRVREGAGLRAVMLEIMDKRLGITAVLDRDGRLSGVVTDGDFKRILVKHADPWHLTAADVMTRAPSTIPPETLVATAVRTMEEHAPGPITALVVVDGGRRPIGVLHLHDCLRSGG</sequence>
<feature type="site" description="Catalytically relevant" evidence="6">
    <location>
        <position position="205"/>
    </location>
</feature>
<keyword evidence="2" id="KW-0677">Repeat</keyword>
<evidence type="ECO:0000256" key="5">
    <source>
        <dbReference type="PIRSR" id="PIRSR004692-2"/>
    </source>
</evidence>
<dbReference type="Gene3D" id="3.40.50.10490">
    <property type="entry name" value="Glucose-6-phosphate isomerase like protein, domain 1"/>
    <property type="match status" value="1"/>
</dbReference>
<evidence type="ECO:0000256" key="7">
    <source>
        <dbReference type="PROSITE-ProRule" id="PRU00703"/>
    </source>
</evidence>
<organism evidence="10 11">
    <name type="scientific">Eiseniibacteriota bacterium</name>
    <dbReference type="NCBI Taxonomy" id="2212470"/>
    <lineage>
        <taxon>Bacteria</taxon>
        <taxon>Candidatus Eiseniibacteriota</taxon>
    </lineage>
</organism>
<dbReference type="PROSITE" id="PS51371">
    <property type="entry name" value="CBS"/>
    <property type="match status" value="2"/>
</dbReference>
<accession>A0A538UC97</accession>
<evidence type="ECO:0000259" key="9">
    <source>
        <dbReference type="PROSITE" id="PS51464"/>
    </source>
</evidence>
<keyword evidence="5" id="KW-0479">Metal-binding</keyword>
<dbReference type="CDD" id="cd04604">
    <property type="entry name" value="CBS_pair_SIS_assoc"/>
    <property type="match status" value="1"/>
</dbReference>
<feature type="site" description="Catalytically relevant" evidence="6">
    <location>
        <position position="123"/>
    </location>
</feature>
<dbReference type="InterPro" id="IPR046348">
    <property type="entry name" value="SIS_dom_sf"/>
</dbReference>
<reference evidence="10 11" key="1">
    <citation type="journal article" date="2019" name="Nat. Microbiol.">
        <title>Mediterranean grassland soil C-N compound turnover is dependent on rainfall and depth, and is mediated by genomically divergent microorganisms.</title>
        <authorList>
            <person name="Diamond S."/>
            <person name="Andeer P.F."/>
            <person name="Li Z."/>
            <person name="Crits-Christoph A."/>
            <person name="Burstein D."/>
            <person name="Anantharaman K."/>
            <person name="Lane K.R."/>
            <person name="Thomas B.C."/>
            <person name="Pan C."/>
            <person name="Northen T.R."/>
            <person name="Banfield J.F."/>
        </authorList>
    </citation>
    <scope>NUCLEOTIDE SEQUENCE [LARGE SCALE GENOMIC DNA]</scope>
    <source>
        <strain evidence="10">WS_11</strain>
    </source>
</reference>
<proteinExistence type="inferred from homology"/>
<dbReference type="GO" id="GO:0097367">
    <property type="term" value="F:carbohydrate derivative binding"/>
    <property type="evidence" value="ECO:0007669"/>
    <property type="project" value="InterPro"/>
</dbReference>
<keyword evidence="10" id="KW-0413">Isomerase</keyword>
<dbReference type="Pfam" id="PF01380">
    <property type="entry name" value="SIS"/>
    <property type="match status" value="1"/>
</dbReference>
<dbReference type="InterPro" id="IPR050986">
    <property type="entry name" value="GutQ/KpsF_isomerases"/>
</dbReference>
<dbReference type="InterPro" id="IPR035474">
    <property type="entry name" value="SIS_Kpsf"/>
</dbReference>
<dbReference type="InterPro" id="IPR046342">
    <property type="entry name" value="CBS_dom_sf"/>
</dbReference>
<comment type="similarity">
    <text evidence="1 4">Belongs to the SIS family. GutQ/KpsF subfamily.</text>
</comment>
<dbReference type="PROSITE" id="PS51464">
    <property type="entry name" value="SIS"/>
    <property type="match status" value="1"/>
</dbReference>
<dbReference type="FunFam" id="3.40.50.10490:FF:000011">
    <property type="entry name" value="Arabinose 5-phosphate isomerase"/>
    <property type="match status" value="1"/>
</dbReference>
<keyword evidence="3 7" id="KW-0129">CBS domain</keyword>
<dbReference type="GO" id="GO:1901135">
    <property type="term" value="P:carbohydrate derivative metabolic process"/>
    <property type="evidence" value="ECO:0007669"/>
    <property type="project" value="InterPro"/>
</dbReference>
<dbReference type="SMART" id="SM00116">
    <property type="entry name" value="CBS"/>
    <property type="match status" value="2"/>
</dbReference>
<protein>
    <submittedName>
        <fullName evidence="10">KpsF/GutQ family sugar-phosphate isomerase</fullName>
    </submittedName>
</protein>
<evidence type="ECO:0000256" key="1">
    <source>
        <dbReference type="ARBA" id="ARBA00008165"/>
    </source>
</evidence>
<feature type="site" description="Catalytically relevant" evidence="6">
    <location>
        <position position="164"/>
    </location>
</feature>
<feature type="domain" description="CBS" evidence="8">
    <location>
        <begin position="289"/>
        <end position="343"/>
    </location>
</feature>
<evidence type="ECO:0000313" key="10">
    <source>
        <dbReference type="EMBL" id="TMQ73480.1"/>
    </source>
</evidence>
<dbReference type="Pfam" id="PF00571">
    <property type="entry name" value="CBS"/>
    <property type="match status" value="2"/>
</dbReference>
<name>A0A538UC97_UNCEI</name>
<gene>
    <name evidence="10" type="ORF">E6K81_04550</name>
</gene>
<dbReference type="NCBIfam" id="TIGR00393">
    <property type="entry name" value="kpsF"/>
    <property type="match status" value="1"/>
</dbReference>
<evidence type="ECO:0000256" key="3">
    <source>
        <dbReference type="ARBA" id="ARBA00023122"/>
    </source>
</evidence>
<dbReference type="CDD" id="cd05014">
    <property type="entry name" value="SIS_Kpsf"/>
    <property type="match status" value="1"/>
</dbReference>
<dbReference type="GO" id="GO:0019146">
    <property type="term" value="F:arabinose-5-phosphate isomerase activity"/>
    <property type="evidence" value="ECO:0007669"/>
    <property type="project" value="UniProtKB-ARBA"/>
</dbReference>
<dbReference type="PANTHER" id="PTHR42745">
    <property type="match status" value="1"/>
</dbReference>
<evidence type="ECO:0000259" key="8">
    <source>
        <dbReference type="PROSITE" id="PS51371"/>
    </source>
</evidence>